<dbReference type="EMBL" id="OR751390">
    <property type="protein sequence ID" value="WPD49293.1"/>
    <property type="molecule type" value="mRNA"/>
</dbReference>
<dbReference type="PANTHER" id="PTHR31251">
    <property type="entry name" value="SQUAMOSA PROMOTER-BINDING-LIKE PROTEIN 4"/>
    <property type="match status" value="1"/>
</dbReference>
<keyword evidence="7" id="KW-0804">Transcription</keyword>
<evidence type="ECO:0000256" key="5">
    <source>
        <dbReference type="ARBA" id="ARBA00023015"/>
    </source>
</evidence>
<dbReference type="InterPro" id="IPR036893">
    <property type="entry name" value="SBP_sf"/>
</dbReference>
<feature type="domain" description="SBP-type" evidence="11">
    <location>
        <begin position="93"/>
        <end position="170"/>
    </location>
</feature>
<feature type="region of interest" description="Disordered" evidence="10">
    <location>
        <begin position="161"/>
        <end position="183"/>
    </location>
</feature>
<organism evidence="12">
    <name type="scientific">Agave tequilana</name>
    <name type="common">Tequila agave</name>
    <dbReference type="NCBI Taxonomy" id="386106"/>
    <lineage>
        <taxon>Eukaryota</taxon>
        <taxon>Viridiplantae</taxon>
        <taxon>Streptophyta</taxon>
        <taxon>Embryophyta</taxon>
        <taxon>Tracheophyta</taxon>
        <taxon>Spermatophyta</taxon>
        <taxon>Magnoliopsida</taxon>
        <taxon>Liliopsida</taxon>
        <taxon>Asparagales</taxon>
        <taxon>Asparagaceae</taxon>
        <taxon>Agavoideae</taxon>
        <taxon>Agave</taxon>
    </lineage>
</organism>
<protein>
    <submittedName>
        <fullName evidence="12">SPL-like protein 8</fullName>
    </submittedName>
</protein>
<sequence length="405" mass="44006">MDWELKMPWELAELEPNAEAGIGPMVGQGGDRAIQAGHGRLDCSVDLKLGGLGDFGPAEKWKEQQHRAAAAAATSSPSGSSKRARALSSSSQNVACLVEGCKSDLSNCREYHRRHKVCEVHSKTPIVMVAGQEQRFCQQCSRFHLLVEFDEVKRSCRKRLDGHNRRRRKPQPESINPGSLFANHQGNRYSSYPQIFPTATSDPAWPIVVKTEGEPLYSHHHPPVHFLDRQHHHFSSSFPRSIKEGKHFPFLQDSDRATLEPSICQPLLKTISSAESSSSNNKIFSSGLTQVLDSDCALSLLSSQPQTSSISLGQIVPSADRIPMSQPLLSYGDGLGLGRYSGSHLASNHVSTTGFSCSGMEDDHVGSTVLVSDASDPEMNCQGLFAVGGEGSSDGGSQALPFSWQ</sequence>
<dbReference type="FunFam" id="4.10.1100.10:FF:000001">
    <property type="entry name" value="Squamosa promoter-binding-like protein 14"/>
    <property type="match status" value="1"/>
</dbReference>
<dbReference type="AlphaFoldDB" id="A0AAF0YZA0"/>
<evidence type="ECO:0000259" key="11">
    <source>
        <dbReference type="PROSITE" id="PS51141"/>
    </source>
</evidence>
<keyword evidence="3 9" id="KW-0863">Zinc-finger</keyword>
<dbReference type="PANTHER" id="PTHR31251:SF208">
    <property type="entry name" value="SQUAMOSA PROMOTER-BINDING-LIKE PROTEIN 18"/>
    <property type="match status" value="1"/>
</dbReference>
<dbReference type="Gene3D" id="4.10.1100.10">
    <property type="entry name" value="Transcription factor, SBP-box domain"/>
    <property type="match status" value="1"/>
</dbReference>
<keyword evidence="2" id="KW-0479">Metal-binding</keyword>
<feature type="region of interest" description="Disordered" evidence="10">
    <location>
        <begin position="61"/>
        <end position="85"/>
    </location>
</feature>
<evidence type="ECO:0000256" key="1">
    <source>
        <dbReference type="ARBA" id="ARBA00004123"/>
    </source>
</evidence>
<proteinExistence type="evidence at transcript level"/>
<keyword evidence="5" id="KW-0805">Transcription regulation</keyword>
<dbReference type="SUPFAM" id="SSF103612">
    <property type="entry name" value="SBT domain"/>
    <property type="match status" value="1"/>
</dbReference>
<dbReference type="GO" id="GO:0003677">
    <property type="term" value="F:DNA binding"/>
    <property type="evidence" value="ECO:0007669"/>
    <property type="project" value="UniProtKB-KW"/>
</dbReference>
<dbReference type="PROSITE" id="PS51141">
    <property type="entry name" value="ZF_SBP"/>
    <property type="match status" value="1"/>
</dbReference>
<feature type="compositionally biased region" description="Polar residues" evidence="10">
    <location>
        <begin position="173"/>
        <end position="183"/>
    </location>
</feature>
<dbReference type="InterPro" id="IPR004333">
    <property type="entry name" value="SBP_dom"/>
</dbReference>
<name>A0AAF0YZA0_AGATE</name>
<accession>A0AAF0YZA0</accession>
<dbReference type="InterPro" id="IPR044817">
    <property type="entry name" value="SBP-like"/>
</dbReference>
<keyword evidence="4" id="KW-0862">Zinc</keyword>
<evidence type="ECO:0000256" key="9">
    <source>
        <dbReference type="PROSITE-ProRule" id="PRU00470"/>
    </source>
</evidence>
<dbReference type="GO" id="GO:0005634">
    <property type="term" value="C:nucleus"/>
    <property type="evidence" value="ECO:0007669"/>
    <property type="project" value="UniProtKB-SubCell"/>
</dbReference>
<reference evidence="12" key="1">
    <citation type="submission" date="2023-10" db="EMBL/GenBank/DDBJ databases">
        <title>How to awaken a sleeping giant: antagonistic expression of flowering locus T homologs and elements of the age related pathway are associated with the flowering transition in Agave tequilana.</title>
        <authorList>
            <person name="Hernandez-Soriano L."/>
            <person name="Galvez-Sandre L."/>
            <person name="Avila De Dios E."/>
            <person name="Simpson J."/>
        </authorList>
    </citation>
    <scope>NUCLEOTIDE SEQUENCE</scope>
</reference>
<evidence type="ECO:0000256" key="4">
    <source>
        <dbReference type="ARBA" id="ARBA00022833"/>
    </source>
</evidence>
<evidence type="ECO:0000256" key="10">
    <source>
        <dbReference type="SAM" id="MobiDB-lite"/>
    </source>
</evidence>
<evidence type="ECO:0000256" key="2">
    <source>
        <dbReference type="ARBA" id="ARBA00022723"/>
    </source>
</evidence>
<evidence type="ECO:0000256" key="3">
    <source>
        <dbReference type="ARBA" id="ARBA00022771"/>
    </source>
</evidence>
<dbReference type="GO" id="GO:0008270">
    <property type="term" value="F:zinc ion binding"/>
    <property type="evidence" value="ECO:0007669"/>
    <property type="project" value="UniProtKB-KW"/>
</dbReference>
<feature type="compositionally biased region" description="Low complexity" evidence="10">
    <location>
        <begin position="67"/>
        <end position="85"/>
    </location>
</feature>
<evidence type="ECO:0000313" key="12">
    <source>
        <dbReference type="EMBL" id="WPD49293.1"/>
    </source>
</evidence>
<evidence type="ECO:0000256" key="8">
    <source>
        <dbReference type="ARBA" id="ARBA00023242"/>
    </source>
</evidence>
<keyword evidence="6" id="KW-0238">DNA-binding</keyword>
<evidence type="ECO:0000256" key="7">
    <source>
        <dbReference type="ARBA" id="ARBA00023163"/>
    </source>
</evidence>
<comment type="subcellular location">
    <subcellularLocation>
        <location evidence="1">Nucleus</location>
    </subcellularLocation>
</comment>
<keyword evidence="8" id="KW-0539">Nucleus</keyword>
<dbReference type="Pfam" id="PF03110">
    <property type="entry name" value="SBP"/>
    <property type="match status" value="1"/>
</dbReference>
<evidence type="ECO:0000256" key="6">
    <source>
        <dbReference type="ARBA" id="ARBA00023125"/>
    </source>
</evidence>